<dbReference type="Proteomes" id="UP000004810">
    <property type="component" value="Unassembled WGS sequence"/>
</dbReference>
<dbReference type="AlphaFoldDB" id="J9EYR0"/>
<organism evidence="1 2">
    <name type="scientific">Wuchereria bancrofti</name>
    <dbReference type="NCBI Taxonomy" id="6293"/>
    <lineage>
        <taxon>Eukaryota</taxon>
        <taxon>Metazoa</taxon>
        <taxon>Ecdysozoa</taxon>
        <taxon>Nematoda</taxon>
        <taxon>Chromadorea</taxon>
        <taxon>Rhabditida</taxon>
        <taxon>Spirurina</taxon>
        <taxon>Spiruromorpha</taxon>
        <taxon>Filarioidea</taxon>
        <taxon>Onchocercidae</taxon>
        <taxon>Wuchereria</taxon>
    </lineage>
</organism>
<comment type="caution">
    <text evidence="1">The sequence shown here is derived from an EMBL/GenBank/DDBJ whole genome shotgun (WGS) entry which is preliminary data.</text>
</comment>
<accession>J9EYR0</accession>
<gene>
    <name evidence="1" type="ORF">WUBG_08808</name>
</gene>
<dbReference type="EMBL" id="ADBV01004644">
    <property type="protein sequence ID" value="EJW80284.1"/>
    <property type="molecule type" value="Genomic_DNA"/>
</dbReference>
<reference evidence="2" key="1">
    <citation type="submission" date="2012-08" db="EMBL/GenBank/DDBJ databases">
        <title>The Genome Sequence of Wuchereria bancrofti.</title>
        <authorList>
            <person name="Nutman T.B."/>
            <person name="Fink D.L."/>
            <person name="Russ C."/>
            <person name="Young S."/>
            <person name="Zeng Q."/>
            <person name="Koehrsen M."/>
            <person name="Alvarado L."/>
            <person name="Berlin A."/>
            <person name="Chapman S.B."/>
            <person name="Chen Z."/>
            <person name="Freedman E."/>
            <person name="Gellesch M."/>
            <person name="Goldberg J."/>
            <person name="Griggs A."/>
            <person name="Gujja S."/>
            <person name="Heilman E.R."/>
            <person name="Heiman D."/>
            <person name="Hepburn T."/>
            <person name="Howarth C."/>
            <person name="Jen D."/>
            <person name="Larson L."/>
            <person name="Lewis B."/>
            <person name="Mehta T."/>
            <person name="Park D."/>
            <person name="Pearson M."/>
            <person name="Roberts A."/>
            <person name="Saif S."/>
            <person name="Shea T."/>
            <person name="Shenoy N."/>
            <person name="Sisk P."/>
            <person name="Stolte C."/>
            <person name="Sykes S."/>
            <person name="Walk T."/>
            <person name="White J."/>
            <person name="Yandava C."/>
            <person name="Haas B."/>
            <person name="Henn M.R."/>
            <person name="Nusbaum C."/>
            <person name="Birren B."/>
        </authorList>
    </citation>
    <scope>NUCLEOTIDE SEQUENCE [LARGE SCALE GENOMIC DNA]</scope>
    <source>
        <strain evidence="2">NA</strain>
    </source>
</reference>
<evidence type="ECO:0000313" key="2">
    <source>
        <dbReference type="Proteomes" id="UP000004810"/>
    </source>
</evidence>
<proteinExistence type="predicted"/>
<protein>
    <submittedName>
        <fullName evidence="1">Uncharacterized protein</fullName>
    </submittedName>
</protein>
<name>J9EYR0_WUCBA</name>
<evidence type="ECO:0000313" key="1">
    <source>
        <dbReference type="EMBL" id="EJW80284.1"/>
    </source>
</evidence>
<feature type="non-terminal residue" evidence="1">
    <location>
        <position position="1"/>
    </location>
</feature>
<sequence>QATPNVPFSFPVDPLHNQSPHYHFQAHRHTHTYIYDTLSYSAKFRALRFPAERMPPPRCVLRVVGSNSPAERTHMYATSHSADFRPFSADVYIL</sequence>